<feature type="transmembrane region" description="Helical" evidence="1">
    <location>
        <begin position="78"/>
        <end position="98"/>
    </location>
</feature>
<keyword evidence="1" id="KW-0472">Membrane</keyword>
<dbReference type="RefSeq" id="YP_009258851.1">
    <property type="nucleotide sequence ID" value="NC_030363.1"/>
</dbReference>
<proteinExistence type="predicted"/>
<dbReference type="GeneID" id="27985422"/>
<reference evidence="2" key="2">
    <citation type="journal article" date="2016" name="Sci. Rep.">
        <title>Rearrangement of mitochondrial tRNA genes in flat bugs (Hemiptera: Aradidae).</title>
        <authorList>
            <person name="Song F."/>
            <person name="Li H."/>
            <person name="Shao R."/>
            <person name="Shi A."/>
            <person name="Bai X."/>
            <person name="Zheng X."/>
            <person name="Heiss E."/>
            <person name="Cai W."/>
        </authorList>
    </citation>
    <scope>NUCLEOTIDE SEQUENCE</scope>
</reference>
<keyword evidence="1" id="KW-1133">Transmembrane helix</keyword>
<feature type="transmembrane region" description="Helical" evidence="1">
    <location>
        <begin position="12"/>
        <end position="35"/>
    </location>
</feature>
<protein>
    <submittedName>
        <fullName evidence="2">NADH dehydrogenase subunit 6</fullName>
    </submittedName>
</protein>
<evidence type="ECO:0000313" key="2">
    <source>
        <dbReference type="EMBL" id="AFI54716.1"/>
    </source>
</evidence>
<keyword evidence="1" id="KW-0812">Transmembrane</keyword>
<name>A0A171LG11_9HEMI</name>
<keyword evidence="2" id="KW-0496">Mitochondrion</keyword>
<organism evidence="2">
    <name type="scientific">Libiocoris heissi</name>
    <dbReference type="NCBI Taxonomy" id="1176477"/>
    <lineage>
        <taxon>Eukaryota</taxon>
        <taxon>Metazoa</taxon>
        <taxon>Ecdysozoa</taxon>
        <taxon>Arthropoda</taxon>
        <taxon>Hexapoda</taxon>
        <taxon>Insecta</taxon>
        <taxon>Pterygota</taxon>
        <taxon>Neoptera</taxon>
        <taxon>Paraneoptera</taxon>
        <taxon>Hemiptera</taxon>
        <taxon>Heteroptera</taxon>
        <taxon>Panheteroptera</taxon>
        <taxon>Pentatomomorpha</taxon>
        <taxon>Aradoidea</taxon>
        <taxon>Aradidae</taxon>
        <taxon>Carventinae</taxon>
        <taxon>Libiocoris</taxon>
    </lineage>
</organism>
<dbReference type="AlphaFoldDB" id="A0A171LG11"/>
<dbReference type="CTD" id="4541"/>
<feature type="transmembrane region" description="Helical" evidence="1">
    <location>
        <begin position="126"/>
        <end position="145"/>
    </location>
</feature>
<geneLocation type="mitochondrion" evidence="2"/>
<gene>
    <name evidence="2" type="primary">ND6</name>
</gene>
<accession>A0A171LG11</accession>
<feature type="transmembrane region" description="Helical" evidence="1">
    <location>
        <begin position="47"/>
        <end position="66"/>
    </location>
</feature>
<evidence type="ECO:0000256" key="1">
    <source>
        <dbReference type="SAM" id="Phobius"/>
    </source>
</evidence>
<reference evidence="2" key="1">
    <citation type="submission" date="2012-03" db="EMBL/GenBank/DDBJ databases">
        <authorList>
            <person name="Mohankumar C."/>
            <person name="Salini B."/>
            <person name="Harish M."/>
            <person name="Sooraj B."/>
        </authorList>
    </citation>
    <scope>NUCLEOTIDE SEQUENCE</scope>
</reference>
<sequence>MTLLKIIILTAYFLTPWLSHPISMGASMLIVTLIISMMSGLLMKSFLTSYILMVMMTSGLLVLFCYMSSVMSNPKFSLSIKSLIVATMTATATIMTQYNTHDTPTIQLNPNEVLSMTPLFNNPNQLTFMLFFLLFLSMMIINMIINTREGPLRKK</sequence>
<dbReference type="EMBL" id="JQ780819">
    <property type="protein sequence ID" value="AFI54716.1"/>
    <property type="molecule type" value="Genomic_DNA"/>
</dbReference>